<evidence type="ECO:0000313" key="3">
    <source>
        <dbReference type="Proteomes" id="UP000182658"/>
    </source>
</evidence>
<dbReference type="AlphaFoldDB" id="A0A1J7JKK4"/>
<proteinExistence type="predicted"/>
<reference evidence="2 3" key="1">
    <citation type="submission" date="2016-10" db="EMBL/GenBank/DDBJ databases">
        <title>Draft genome sequence of Coniochaeta ligniaria NRRL30616, a lignocellulolytic fungus for bioabatement of inhibitors in plant biomass hydrolysates.</title>
        <authorList>
            <consortium name="DOE Joint Genome Institute"/>
            <person name="Jimenez D.J."/>
            <person name="Hector R.E."/>
            <person name="Riley R."/>
            <person name="Sun H."/>
            <person name="Grigoriev I.V."/>
            <person name="Van Elsas J.D."/>
            <person name="Nichols N.N."/>
        </authorList>
    </citation>
    <scope>NUCLEOTIDE SEQUENCE [LARGE SCALE GENOMIC DNA]</scope>
    <source>
        <strain evidence="2 3">NRRL 30616</strain>
    </source>
</reference>
<sequence>MPYRSLCPSALSRRHTPNTYTSQSKVPAVLLEEYRRSDPASGPLSDRLEALAQKSPVEIAASRRNTMKHLEAKVMTLINVINKT</sequence>
<accession>A0A1J7JKK4</accession>
<keyword evidence="3" id="KW-1185">Reference proteome</keyword>
<dbReference type="EMBL" id="KV875094">
    <property type="protein sequence ID" value="OIW33913.1"/>
    <property type="molecule type" value="Genomic_DNA"/>
</dbReference>
<dbReference type="Proteomes" id="UP000182658">
    <property type="component" value="Unassembled WGS sequence"/>
</dbReference>
<feature type="region of interest" description="Disordered" evidence="1">
    <location>
        <begin position="1"/>
        <end position="24"/>
    </location>
</feature>
<dbReference type="InParanoid" id="A0A1J7JKK4"/>
<name>A0A1J7JKK4_9PEZI</name>
<evidence type="ECO:0000313" key="2">
    <source>
        <dbReference type="EMBL" id="OIW33913.1"/>
    </source>
</evidence>
<evidence type="ECO:0000256" key="1">
    <source>
        <dbReference type="SAM" id="MobiDB-lite"/>
    </source>
</evidence>
<gene>
    <name evidence="2" type="ORF">CONLIGDRAFT_628831</name>
</gene>
<protein>
    <submittedName>
        <fullName evidence="2">Uncharacterized protein</fullName>
    </submittedName>
</protein>
<organism evidence="2 3">
    <name type="scientific">Coniochaeta ligniaria NRRL 30616</name>
    <dbReference type="NCBI Taxonomy" id="1408157"/>
    <lineage>
        <taxon>Eukaryota</taxon>
        <taxon>Fungi</taxon>
        <taxon>Dikarya</taxon>
        <taxon>Ascomycota</taxon>
        <taxon>Pezizomycotina</taxon>
        <taxon>Sordariomycetes</taxon>
        <taxon>Sordariomycetidae</taxon>
        <taxon>Coniochaetales</taxon>
        <taxon>Coniochaetaceae</taxon>
        <taxon>Coniochaeta</taxon>
    </lineage>
</organism>